<dbReference type="InterPro" id="IPR027266">
    <property type="entry name" value="TrmE/GcvT-like"/>
</dbReference>
<dbReference type="FunFam" id="3.30.1360.120:FF:000003">
    <property type="entry name" value="tRNA modification GTPase MnmE"/>
    <property type="match status" value="1"/>
</dbReference>
<evidence type="ECO:0000313" key="14">
    <source>
        <dbReference type="Proteomes" id="UP000285794"/>
    </source>
</evidence>
<feature type="binding site" evidence="10">
    <location>
        <position position="86"/>
    </location>
    <ligand>
        <name>(6S)-5-formyl-5,6,7,8-tetrahydrofolate</name>
        <dbReference type="ChEBI" id="CHEBI:57457"/>
    </ligand>
</feature>
<dbReference type="InterPro" id="IPR004520">
    <property type="entry name" value="GTPase_MnmE"/>
</dbReference>
<feature type="binding site" evidence="10">
    <location>
        <position position="23"/>
    </location>
    <ligand>
        <name>(6S)-5-formyl-5,6,7,8-tetrahydrofolate</name>
        <dbReference type="ChEBI" id="CHEBI:57457"/>
    </ligand>
</feature>
<dbReference type="InterPro" id="IPR005225">
    <property type="entry name" value="Small_GTP-bd"/>
</dbReference>
<comment type="caution">
    <text evidence="13">The sequence shown here is derived from an EMBL/GenBank/DDBJ whole genome shotgun (WGS) entry which is preliminary data.</text>
</comment>
<sequence length="465" mass="51199">MIDQSTICAISTATGHGAIAIIRLSGEKALTICDQIFQSKTNKLLSEQKANTVHFGNLMDGEEIVDEVLLTVFKAPYSYTGENSAEIACHGAPYIQQRILQVLLKAGARMANPGEYTQRAFLNGKMDLSQAEAVADLIASSSASAHKVALQQMRGGFSNEIANLRGRLLHFISMIELELDFGEEDVEFADRTQLQALVNEIENIINKLVNSFELGNAIKNGVPVAIVGNTNVGKSTLLNALLKEDKAIVSDIEGTTRDVIEDTINLGGVTFRFIDTAGIRTTLDKIENMGIERTFQKMRQAQIVMLLIDANRPVDMLNESIAKVNETIDRDQQKLIVCLNKIDLCKDTEALSKQLIGLNEEDKLMFISAKEQIHTDELATELLKVVNMDTLNEQDVIVTNARHFEALNSALGSIQRVNDGLVNMIPTDFLAQDIRECLHFLGEITGNISTDEVLGNIFKNFCIGK</sequence>
<dbReference type="PANTHER" id="PTHR42714:SF2">
    <property type="entry name" value="TRNA MODIFICATION GTPASE GTPBP3, MITOCHONDRIAL"/>
    <property type="match status" value="1"/>
</dbReference>
<evidence type="ECO:0000256" key="6">
    <source>
        <dbReference type="ARBA" id="ARBA00022801"/>
    </source>
</evidence>
<dbReference type="InterPro" id="IPR006073">
    <property type="entry name" value="GTP-bd"/>
</dbReference>
<dbReference type="InterPro" id="IPR031168">
    <property type="entry name" value="G_TrmE"/>
</dbReference>
<keyword evidence="6 10" id="KW-0378">Hydrolase</keyword>
<comment type="function">
    <text evidence="10">Exhibits a very high intrinsic GTPase hydrolysis rate. Involved in the addition of a carboxymethylaminomethyl (cmnm) group at the wobble position (U34) of certain tRNAs, forming tRNA-cmnm(5)s(2)U34.</text>
</comment>
<dbReference type="NCBIfam" id="TIGR00231">
    <property type="entry name" value="small_GTP"/>
    <property type="match status" value="1"/>
</dbReference>
<dbReference type="RefSeq" id="WP_125030426.1">
    <property type="nucleotide sequence ID" value="NZ_JAPXVP010000006.1"/>
</dbReference>
<dbReference type="PANTHER" id="PTHR42714">
    <property type="entry name" value="TRNA MODIFICATION GTPASE GTPBP3"/>
    <property type="match status" value="1"/>
</dbReference>
<dbReference type="EMBL" id="QQWG01000006">
    <property type="protein sequence ID" value="RRG22196.1"/>
    <property type="molecule type" value="Genomic_DNA"/>
</dbReference>
<dbReference type="GO" id="GO:0003924">
    <property type="term" value="F:GTPase activity"/>
    <property type="evidence" value="ECO:0007669"/>
    <property type="project" value="UniProtKB-UniRule"/>
</dbReference>
<dbReference type="InterPro" id="IPR027417">
    <property type="entry name" value="P-loop_NTPase"/>
</dbReference>
<dbReference type="InterPro" id="IPR018948">
    <property type="entry name" value="GTP-bd_TrmE_N"/>
</dbReference>
<dbReference type="GO" id="GO:0005829">
    <property type="term" value="C:cytosol"/>
    <property type="evidence" value="ECO:0007669"/>
    <property type="project" value="TreeGrafter"/>
</dbReference>
<dbReference type="GO" id="GO:0042802">
    <property type="term" value="F:identical protein binding"/>
    <property type="evidence" value="ECO:0007669"/>
    <property type="project" value="UniProtKB-ARBA"/>
</dbReference>
<dbReference type="Pfam" id="PF12631">
    <property type="entry name" value="MnmE_helical"/>
    <property type="match status" value="1"/>
</dbReference>
<proteinExistence type="inferred from homology"/>
<feature type="binding site" evidence="10">
    <location>
        <position position="252"/>
    </location>
    <ligand>
        <name>K(+)</name>
        <dbReference type="ChEBI" id="CHEBI:29103"/>
    </ligand>
</feature>
<feature type="binding site" evidence="10">
    <location>
        <position position="231"/>
    </location>
    <ligand>
        <name>K(+)</name>
        <dbReference type="ChEBI" id="CHEBI:29103"/>
    </ligand>
</feature>
<evidence type="ECO:0000256" key="4">
    <source>
        <dbReference type="ARBA" id="ARBA00022723"/>
    </source>
</evidence>
<evidence type="ECO:0000256" key="10">
    <source>
        <dbReference type="HAMAP-Rule" id="MF_00379"/>
    </source>
</evidence>
<keyword evidence="2 10" id="KW-0963">Cytoplasm</keyword>
<dbReference type="CDD" id="cd14858">
    <property type="entry name" value="TrmE_N"/>
    <property type="match status" value="1"/>
</dbReference>
<comment type="subunit">
    <text evidence="10">Homodimer. Heterotetramer of two MnmE and two MnmG subunits.</text>
</comment>
<comment type="caution">
    <text evidence="10">Lacks conserved residue(s) required for the propagation of feature annotation.</text>
</comment>
<feature type="binding site" evidence="10">
    <location>
        <position position="255"/>
    </location>
    <ligand>
        <name>K(+)</name>
        <dbReference type="ChEBI" id="CHEBI:29103"/>
    </ligand>
</feature>
<dbReference type="Pfam" id="PF10396">
    <property type="entry name" value="TrmE_N"/>
    <property type="match status" value="1"/>
</dbReference>
<reference evidence="13 14" key="1">
    <citation type="submission" date="2018-07" db="EMBL/GenBank/DDBJ databases">
        <title>Draft genome sequence of Ancylomarina sp. M1P.</title>
        <authorList>
            <person name="Yadav S."/>
            <person name="Villanueva L."/>
            <person name="Damste J.S.S."/>
        </authorList>
    </citation>
    <scope>NUCLEOTIDE SEQUENCE [LARGE SCALE GENOMIC DNA]</scope>
    <source>
        <strain evidence="13 14">M1P</strain>
    </source>
</reference>
<comment type="similarity">
    <text evidence="1 10 11">Belongs to the TRAFAC class TrmE-Era-EngA-EngB-Septin-like GTPase superfamily. TrmE GTPase family.</text>
</comment>
<evidence type="ECO:0000256" key="3">
    <source>
        <dbReference type="ARBA" id="ARBA00022694"/>
    </source>
</evidence>
<feature type="binding site" evidence="10">
    <location>
        <position position="250"/>
    </location>
    <ligand>
        <name>K(+)</name>
        <dbReference type="ChEBI" id="CHEBI:29103"/>
    </ligand>
</feature>
<dbReference type="SUPFAM" id="SSF52540">
    <property type="entry name" value="P-loop containing nucleoside triphosphate hydrolases"/>
    <property type="match status" value="1"/>
</dbReference>
<feature type="binding site" evidence="10">
    <location>
        <position position="465"/>
    </location>
    <ligand>
        <name>(6S)-5-formyl-5,6,7,8-tetrahydrofolate</name>
        <dbReference type="ChEBI" id="CHEBI:57457"/>
    </ligand>
</feature>
<dbReference type="OrthoDB" id="9805918at2"/>
<dbReference type="Gene3D" id="3.30.1360.120">
    <property type="entry name" value="Probable tRNA modification gtpase trme, domain 1"/>
    <property type="match status" value="1"/>
</dbReference>
<keyword evidence="3 10" id="KW-0819">tRNA processing</keyword>
<evidence type="ECO:0000256" key="8">
    <source>
        <dbReference type="ARBA" id="ARBA00022958"/>
    </source>
</evidence>
<gene>
    <name evidence="10" type="primary">mnmE</name>
    <name evidence="10" type="synonym">trmE</name>
    <name evidence="13" type="ORF">DWB61_08295</name>
</gene>
<evidence type="ECO:0000256" key="9">
    <source>
        <dbReference type="ARBA" id="ARBA00023134"/>
    </source>
</evidence>
<accession>A0A425Y2Z3</accession>
<dbReference type="Gene3D" id="3.40.50.300">
    <property type="entry name" value="P-loop containing nucleotide triphosphate hydrolases"/>
    <property type="match status" value="1"/>
</dbReference>
<organism evidence="13 14">
    <name type="scientific">Ancylomarina euxinus</name>
    <dbReference type="NCBI Taxonomy" id="2283627"/>
    <lineage>
        <taxon>Bacteria</taxon>
        <taxon>Pseudomonadati</taxon>
        <taxon>Bacteroidota</taxon>
        <taxon>Bacteroidia</taxon>
        <taxon>Marinilabiliales</taxon>
        <taxon>Marinifilaceae</taxon>
        <taxon>Ancylomarina</taxon>
    </lineage>
</organism>
<feature type="binding site" evidence="10">
    <location>
        <position position="235"/>
    </location>
    <ligand>
        <name>Mg(2+)</name>
        <dbReference type="ChEBI" id="CHEBI:18420"/>
    </ligand>
</feature>
<dbReference type="GO" id="GO:0046872">
    <property type="term" value="F:metal ion binding"/>
    <property type="evidence" value="ECO:0007669"/>
    <property type="project" value="UniProtKB-KW"/>
</dbReference>
<evidence type="ECO:0000256" key="11">
    <source>
        <dbReference type="RuleBase" id="RU003313"/>
    </source>
</evidence>
<evidence type="ECO:0000313" key="13">
    <source>
        <dbReference type="EMBL" id="RRG22196.1"/>
    </source>
</evidence>
<dbReference type="InterPro" id="IPR025867">
    <property type="entry name" value="MnmE_helical"/>
</dbReference>
<feature type="binding site" evidence="10">
    <location>
        <begin position="231"/>
        <end position="236"/>
    </location>
    <ligand>
        <name>GTP</name>
        <dbReference type="ChEBI" id="CHEBI:37565"/>
    </ligand>
</feature>
<evidence type="ECO:0000259" key="12">
    <source>
        <dbReference type="PROSITE" id="PS51709"/>
    </source>
</evidence>
<evidence type="ECO:0000256" key="5">
    <source>
        <dbReference type="ARBA" id="ARBA00022741"/>
    </source>
</evidence>
<dbReference type="EC" id="3.6.-.-" evidence="10"/>
<dbReference type="Gene3D" id="1.20.120.430">
    <property type="entry name" value="tRNA modification GTPase MnmE domain 2"/>
    <property type="match status" value="1"/>
</dbReference>
<dbReference type="GO" id="GO:0005525">
    <property type="term" value="F:GTP binding"/>
    <property type="evidence" value="ECO:0007669"/>
    <property type="project" value="UniProtKB-UniRule"/>
</dbReference>
<dbReference type="NCBIfam" id="NF003661">
    <property type="entry name" value="PRK05291.1-3"/>
    <property type="match status" value="1"/>
</dbReference>
<evidence type="ECO:0000256" key="2">
    <source>
        <dbReference type="ARBA" id="ARBA00022490"/>
    </source>
</evidence>
<dbReference type="PROSITE" id="PS51709">
    <property type="entry name" value="G_TRME"/>
    <property type="match status" value="1"/>
</dbReference>
<keyword evidence="5 10" id="KW-0547">Nucleotide-binding</keyword>
<evidence type="ECO:0000256" key="7">
    <source>
        <dbReference type="ARBA" id="ARBA00022842"/>
    </source>
</evidence>
<dbReference type="GO" id="GO:0030488">
    <property type="term" value="P:tRNA methylation"/>
    <property type="evidence" value="ECO:0007669"/>
    <property type="project" value="TreeGrafter"/>
</dbReference>
<keyword evidence="9 10" id="KW-0342">GTP-binding</keyword>
<name>A0A425Y2Z3_9BACT</name>
<keyword evidence="8 10" id="KW-0630">Potassium</keyword>
<comment type="subcellular location">
    <subcellularLocation>
        <location evidence="10">Cytoplasm</location>
    </subcellularLocation>
</comment>
<feature type="binding site" evidence="10">
    <location>
        <begin position="250"/>
        <end position="256"/>
    </location>
    <ligand>
        <name>GTP</name>
        <dbReference type="ChEBI" id="CHEBI:37565"/>
    </ligand>
</feature>
<dbReference type="AlphaFoldDB" id="A0A425Y2Z3"/>
<dbReference type="InterPro" id="IPR027368">
    <property type="entry name" value="MnmE_dom2"/>
</dbReference>
<keyword evidence="14" id="KW-1185">Reference proteome</keyword>
<keyword evidence="7 10" id="KW-0460">Magnesium</keyword>
<comment type="cofactor">
    <cofactor evidence="10">
        <name>K(+)</name>
        <dbReference type="ChEBI" id="CHEBI:29103"/>
    </cofactor>
    <text evidence="10">Binds 1 potassium ion per subunit.</text>
</comment>
<dbReference type="Pfam" id="PF01926">
    <property type="entry name" value="MMR_HSR1"/>
    <property type="match status" value="1"/>
</dbReference>
<feature type="binding site" evidence="10">
    <location>
        <position position="256"/>
    </location>
    <ligand>
        <name>Mg(2+)</name>
        <dbReference type="ChEBI" id="CHEBI:18420"/>
    </ligand>
</feature>
<dbReference type="CDD" id="cd04164">
    <property type="entry name" value="trmE"/>
    <property type="match status" value="1"/>
</dbReference>
<feature type="domain" description="TrmE-type G" evidence="12">
    <location>
        <begin position="221"/>
        <end position="387"/>
    </location>
</feature>
<evidence type="ECO:0000256" key="1">
    <source>
        <dbReference type="ARBA" id="ARBA00011043"/>
    </source>
</evidence>
<keyword evidence="4 10" id="KW-0479">Metal-binding</keyword>
<dbReference type="FunFam" id="3.40.50.300:FF:001376">
    <property type="entry name" value="tRNA modification GTPase MnmE"/>
    <property type="match status" value="1"/>
</dbReference>
<feature type="binding site" evidence="10">
    <location>
        <begin position="275"/>
        <end position="278"/>
    </location>
    <ligand>
        <name>GTP</name>
        <dbReference type="ChEBI" id="CHEBI:37565"/>
    </ligand>
</feature>
<feature type="binding site" evidence="10">
    <location>
        <position position="125"/>
    </location>
    <ligand>
        <name>(6S)-5-formyl-5,6,7,8-tetrahydrofolate</name>
        <dbReference type="ChEBI" id="CHEBI:57457"/>
    </ligand>
</feature>
<dbReference type="NCBIfam" id="TIGR00450">
    <property type="entry name" value="mnmE_trmE_thdF"/>
    <property type="match status" value="1"/>
</dbReference>
<dbReference type="Proteomes" id="UP000285794">
    <property type="component" value="Unassembled WGS sequence"/>
</dbReference>
<dbReference type="GO" id="GO:0002098">
    <property type="term" value="P:tRNA wobble uridine modification"/>
    <property type="evidence" value="ECO:0007669"/>
    <property type="project" value="TreeGrafter"/>
</dbReference>
<protein>
    <recommendedName>
        <fullName evidence="10">tRNA modification GTPase MnmE</fullName>
        <ecNumber evidence="10">3.6.-.-</ecNumber>
    </recommendedName>
</protein>
<dbReference type="HAMAP" id="MF_00379">
    <property type="entry name" value="GTPase_MnmE"/>
    <property type="match status" value="1"/>
</dbReference>